<dbReference type="EMBL" id="NCVQ01000006">
    <property type="protein sequence ID" value="PWZ20028.1"/>
    <property type="molecule type" value="Genomic_DNA"/>
</dbReference>
<dbReference type="AlphaFoldDB" id="A0A3L6EHC8"/>
<dbReference type="Proteomes" id="UP000251960">
    <property type="component" value="Chromosome 5"/>
</dbReference>
<proteinExistence type="predicted"/>
<organism evidence="1 2">
    <name type="scientific">Zea mays</name>
    <name type="common">Maize</name>
    <dbReference type="NCBI Taxonomy" id="4577"/>
    <lineage>
        <taxon>Eukaryota</taxon>
        <taxon>Viridiplantae</taxon>
        <taxon>Streptophyta</taxon>
        <taxon>Embryophyta</taxon>
        <taxon>Tracheophyta</taxon>
        <taxon>Spermatophyta</taxon>
        <taxon>Magnoliopsida</taxon>
        <taxon>Liliopsida</taxon>
        <taxon>Poales</taxon>
        <taxon>Poaceae</taxon>
        <taxon>PACMAD clade</taxon>
        <taxon>Panicoideae</taxon>
        <taxon>Andropogonodae</taxon>
        <taxon>Andropogoneae</taxon>
        <taxon>Tripsacinae</taxon>
        <taxon>Zea</taxon>
    </lineage>
</organism>
<gene>
    <name evidence="1" type="ORF">Zm00014a_009693</name>
</gene>
<comment type="caution">
    <text evidence="1">The sequence shown here is derived from an EMBL/GenBank/DDBJ whole genome shotgun (WGS) entry which is preliminary data.</text>
</comment>
<reference evidence="1 2" key="1">
    <citation type="journal article" date="2018" name="Nat. Genet.">
        <title>Extensive intraspecific gene order and gene structural variations between Mo17 and other maize genomes.</title>
        <authorList>
            <person name="Sun S."/>
            <person name="Zhou Y."/>
            <person name="Chen J."/>
            <person name="Shi J."/>
            <person name="Zhao H."/>
            <person name="Zhao H."/>
            <person name="Song W."/>
            <person name="Zhang M."/>
            <person name="Cui Y."/>
            <person name="Dong X."/>
            <person name="Liu H."/>
            <person name="Ma X."/>
            <person name="Jiao Y."/>
            <person name="Wang B."/>
            <person name="Wei X."/>
            <person name="Stein J.C."/>
            <person name="Glaubitz J.C."/>
            <person name="Lu F."/>
            <person name="Yu G."/>
            <person name="Liang C."/>
            <person name="Fengler K."/>
            <person name="Li B."/>
            <person name="Rafalski A."/>
            <person name="Schnable P.S."/>
            <person name="Ware D.H."/>
            <person name="Buckler E.S."/>
            <person name="Lai J."/>
        </authorList>
    </citation>
    <scope>NUCLEOTIDE SEQUENCE [LARGE SCALE GENOMIC DNA]</scope>
    <source>
        <strain evidence="2">cv. Missouri 17</strain>
        <tissue evidence="1">Seedling</tissue>
    </source>
</reference>
<evidence type="ECO:0000313" key="1">
    <source>
        <dbReference type="EMBL" id="PWZ20028.1"/>
    </source>
</evidence>
<sequence length="50" mass="5978">MKFEIEDEIREMLEITLKQFIEHIIVDSPSTGQSYKEYKCLKILLTTCRL</sequence>
<accession>A0A3L6EHC8</accession>
<protein>
    <submittedName>
        <fullName evidence="1">Uncharacterized protein</fullName>
    </submittedName>
</protein>
<name>A0A3L6EHC8_MAIZE</name>
<evidence type="ECO:0000313" key="2">
    <source>
        <dbReference type="Proteomes" id="UP000251960"/>
    </source>
</evidence>